<dbReference type="VEuPathDB" id="FungiDB:PSHT_04828"/>
<organism evidence="2 3">
    <name type="scientific">Puccinia striiformis</name>
    <dbReference type="NCBI Taxonomy" id="27350"/>
    <lineage>
        <taxon>Eukaryota</taxon>
        <taxon>Fungi</taxon>
        <taxon>Dikarya</taxon>
        <taxon>Basidiomycota</taxon>
        <taxon>Pucciniomycotina</taxon>
        <taxon>Pucciniomycetes</taxon>
        <taxon>Pucciniales</taxon>
        <taxon>Pucciniaceae</taxon>
        <taxon>Puccinia</taxon>
    </lineage>
</organism>
<sequence length="165" mass="19028">MRITSAIVLSLCSASALAIPDIPVDYILDIPVDYFPADFQGFIKPENYVGISQGRMWQPEHFFYVDNSEQMRLPCLNSYVIQRYSDLHHHKLVTARGVASLIYTLHHDGFYLSNKSFRPLIYTVHDKANKMVIWRRFLAGRQHDSITFKAPTEAGSEIGIYLDFR</sequence>
<name>A0A2S4WBZ5_9BASI</name>
<feature type="chain" id="PRO_5015521833" evidence="1">
    <location>
        <begin position="19"/>
        <end position="165"/>
    </location>
</feature>
<reference evidence="3" key="3">
    <citation type="journal article" date="2018" name="Mol. Plant Microbe Interact.">
        <title>Genome sequence resources for the wheat stripe rust pathogen (Puccinia striiformis f. sp. tritici) and the barley stripe rust pathogen (Puccinia striiformis f. sp. hordei).</title>
        <authorList>
            <person name="Xia C."/>
            <person name="Wang M."/>
            <person name="Yin C."/>
            <person name="Cornejo O.E."/>
            <person name="Hulbert S.H."/>
            <person name="Chen X."/>
        </authorList>
    </citation>
    <scope>NUCLEOTIDE SEQUENCE [LARGE SCALE GENOMIC DNA]</scope>
    <source>
        <strain evidence="3">93TX-2</strain>
    </source>
</reference>
<evidence type="ECO:0000313" key="3">
    <source>
        <dbReference type="Proteomes" id="UP000238274"/>
    </source>
</evidence>
<reference evidence="3" key="2">
    <citation type="journal article" date="2018" name="BMC Genomics">
        <title>Genomic insights into host adaptation between the wheat stripe rust pathogen (Puccinia striiformis f. sp. tritici) and the barley stripe rust pathogen (Puccinia striiformis f. sp. hordei).</title>
        <authorList>
            <person name="Xia C."/>
            <person name="Wang M."/>
            <person name="Yin C."/>
            <person name="Cornejo O.E."/>
            <person name="Hulbert S.H."/>
            <person name="Chen X."/>
        </authorList>
    </citation>
    <scope>NUCLEOTIDE SEQUENCE [LARGE SCALE GENOMIC DNA]</scope>
    <source>
        <strain evidence="3">93TX-2</strain>
    </source>
</reference>
<feature type="signal peptide" evidence="1">
    <location>
        <begin position="1"/>
        <end position="18"/>
    </location>
</feature>
<dbReference type="AlphaFoldDB" id="A0A2S4WBZ5"/>
<dbReference type="Proteomes" id="UP000238274">
    <property type="component" value="Unassembled WGS sequence"/>
</dbReference>
<proteinExistence type="predicted"/>
<gene>
    <name evidence="2" type="ORF">PSHT_04828</name>
</gene>
<reference evidence="2 3" key="1">
    <citation type="submission" date="2017-12" db="EMBL/GenBank/DDBJ databases">
        <title>Gene loss provides genomic basis for host adaptation in cereal stripe rust fungi.</title>
        <authorList>
            <person name="Xia C."/>
        </authorList>
    </citation>
    <scope>NUCLEOTIDE SEQUENCE [LARGE SCALE GENOMIC DNA]</scope>
    <source>
        <strain evidence="2 3">93TX-2</strain>
    </source>
</reference>
<keyword evidence="1" id="KW-0732">Signal</keyword>
<protein>
    <submittedName>
        <fullName evidence="2">Uncharacterized protein</fullName>
    </submittedName>
</protein>
<evidence type="ECO:0000313" key="2">
    <source>
        <dbReference type="EMBL" id="POW19271.1"/>
    </source>
</evidence>
<comment type="caution">
    <text evidence="2">The sequence shown here is derived from an EMBL/GenBank/DDBJ whole genome shotgun (WGS) entry which is preliminary data.</text>
</comment>
<dbReference type="EMBL" id="PKSM01000051">
    <property type="protein sequence ID" value="POW19271.1"/>
    <property type="molecule type" value="Genomic_DNA"/>
</dbReference>
<dbReference type="VEuPathDB" id="FungiDB:PSTT_09900"/>
<evidence type="ECO:0000256" key="1">
    <source>
        <dbReference type="SAM" id="SignalP"/>
    </source>
</evidence>
<keyword evidence="3" id="KW-1185">Reference proteome</keyword>
<accession>A0A2S4WBZ5</accession>